<accession>A0A5C7DYG8</accession>
<evidence type="ECO:0000256" key="2">
    <source>
        <dbReference type="SAM" id="SignalP"/>
    </source>
</evidence>
<dbReference type="EMBL" id="VOWB01000008">
    <property type="protein sequence ID" value="TXE84762.1"/>
    <property type="molecule type" value="Genomic_DNA"/>
</dbReference>
<sequence>MKIIKRIILLLFFSIQFSNACMCSGVISSSYSDFKTHIISKLNSQSNALKELQKSIEKNTQTIEKQINIFIKDNSILENDLLEINRKIFELRKQNQLR</sequence>
<reference evidence="3 4" key="1">
    <citation type="submission" date="2019-07" db="EMBL/GenBank/DDBJ databases">
        <title>Rapid identification of Enteric Bacteria from Whole Genome Sequences (WGS) using Average Nucleotide Identity (ANI).</title>
        <authorList>
            <person name="Lane C."/>
        </authorList>
    </citation>
    <scope>NUCLEOTIDE SEQUENCE [LARGE SCALE GENOMIC DNA]</scope>
    <source>
        <strain evidence="3 4">2016D-0250</strain>
    </source>
</reference>
<feature type="chain" id="PRO_5023066579" evidence="2">
    <location>
        <begin position="21"/>
        <end position="98"/>
    </location>
</feature>
<organism evidence="3 4">
    <name type="scientific">Campylobacter peloridis</name>
    <dbReference type="NCBI Taxonomy" id="488546"/>
    <lineage>
        <taxon>Bacteria</taxon>
        <taxon>Pseudomonadati</taxon>
        <taxon>Campylobacterota</taxon>
        <taxon>Epsilonproteobacteria</taxon>
        <taxon>Campylobacterales</taxon>
        <taxon>Campylobacteraceae</taxon>
        <taxon>Campylobacter</taxon>
    </lineage>
</organism>
<dbReference type="RefSeq" id="WP_147574776.1">
    <property type="nucleotide sequence ID" value="NZ_VOWB01000008.1"/>
</dbReference>
<protein>
    <submittedName>
        <fullName evidence="3">Uncharacterized protein</fullName>
    </submittedName>
</protein>
<comment type="caution">
    <text evidence="3">The sequence shown here is derived from an EMBL/GenBank/DDBJ whole genome shotgun (WGS) entry which is preliminary data.</text>
</comment>
<keyword evidence="2" id="KW-0732">Signal</keyword>
<proteinExistence type="predicted"/>
<feature type="signal peptide" evidence="2">
    <location>
        <begin position="1"/>
        <end position="20"/>
    </location>
</feature>
<gene>
    <name evidence="3" type="ORF">FPD46_00570</name>
</gene>
<name>A0A5C7DYG8_9BACT</name>
<feature type="coiled-coil region" evidence="1">
    <location>
        <begin position="39"/>
        <end position="94"/>
    </location>
</feature>
<dbReference type="Proteomes" id="UP000321310">
    <property type="component" value="Unassembled WGS sequence"/>
</dbReference>
<dbReference type="AlphaFoldDB" id="A0A5C7DYG8"/>
<evidence type="ECO:0000256" key="1">
    <source>
        <dbReference type="SAM" id="Coils"/>
    </source>
</evidence>
<evidence type="ECO:0000313" key="3">
    <source>
        <dbReference type="EMBL" id="TXE84762.1"/>
    </source>
</evidence>
<keyword evidence="1" id="KW-0175">Coiled coil</keyword>
<evidence type="ECO:0000313" key="4">
    <source>
        <dbReference type="Proteomes" id="UP000321310"/>
    </source>
</evidence>